<evidence type="ECO:0000256" key="4">
    <source>
        <dbReference type="ARBA" id="ARBA00022989"/>
    </source>
</evidence>
<name>A0AA47P117_MERPO</name>
<keyword evidence="2" id="KW-0813">Transport</keyword>
<dbReference type="SUPFAM" id="SSF161070">
    <property type="entry name" value="SNF-like"/>
    <property type="match status" value="1"/>
</dbReference>
<dbReference type="PANTHER" id="PTHR11616:SF241">
    <property type="entry name" value="SODIUM- AND CHLORIDE-DEPENDENT GLYCINE TRANSPORTER 2"/>
    <property type="match status" value="1"/>
</dbReference>
<gene>
    <name evidence="8" type="primary">Slc6a5_0</name>
    <name evidence="8" type="ORF">N1851_014244</name>
</gene>
<dbReference type="PRINTS" id="PR00176">
    <property type="entry name" value="NANEUSMPORT"/>
</dbReference>
<evidence type="ECO:0000256" key="2">
    <source>
        <dbReference type="ARBA" id="ARBA00022448"/>
    </source>
</evidence>
<keyword evidence="5 7" id="KW-0472">Membrane</keyword>
<comment type="subcellular location">
    <subcellularLocation>
        <location evidence="1">Membrane</location>
        <topology evidence="1">Multi-pass membrane protein</topology>
    </subcellularLocation>
</comment>
<evidence type="ECO:0000256" key="1">
    <source>
        <dbReference type="ARBA" id="ARBA00004141"/>
    </source>
</evidence>
<dbReference type="AlphaFoldDB" id="A0AA47P117"/>
<dbReference type="EMBL" id="JAOPHQ010002575">
    <property type="protein sequence ID" value="KAK0146466.1"/>
    <property type="molecule type" value="Genomic_DNA"/>
</dbReference>
<dbReference type="PANTHER" id="PTHR11616">
    <property type="entry name" value="SODIUM/CHLORIDE DEPENDENT TRANSPORTER"/>
    <property type="match status" value="1"/>
</dbReference>
<dbReference type="GO" id="GO:0046872">
    <property type="term" value="F:metal ion binding"/>
    <property type="evidence" value="ECO:0007669"/>
    <property type="project" value="UniProtKB-KW"/>
</dbReference>
<evidence type="ECO:0000256" key="6">
    <source>
        <dbReference type="PIRSR" id="PIRSR600175-1"/>
    </source>
</evidence>
<evidence type="ECO:0000313" key="8">
    <source>
        <dbReference type="EMBL" id="KAK0146466.1"/>
    </source>
</evidence>
<feature type="transmembrane region" description="Helical" evidence="7">
    <location>
        <begin position="158"/>
        <end position="183"/>
    </location>
</feature>
<evidence type="ECO:0000313" key="9">
    <source>
        <dbReference type="Proteomes" id="UP001174136"/>
    </source>
</evidence>
<dbReference type="PROSITE" id="PS50267">
    <property type="entry name" value="NA_NEUROTRAN_SYMP_3"/>
    <property type="match status" value="1"/>
</dbReference>
<protein>
    <submittedName>
        <fullName evidence="8">Sodium- and chloride-dependent glycine transporter 2</fullName>
    </submittedName>
</protein>
<feature type="transmembrane region" description="Helical" evidence="7">
    <location>
        <begin position="83"/>
        <end position="101"/>
    </location>
</feature>
<keyword evidence="9" id="KW-1185">Reference proteome</keyword>
<sequence length="246" mass="27114">MDKDMLLLDSCILRGRNMTSVKNTSFCLSANAVGNLTKLFNTTMDPNKTYFPETSAGRWPVSLSGLGYCLPSLAKGIKSSGKVVYFTATFPYVVRVILLIRGRDASRRRRRYPLLHHAQVWKDACHTESSFPCQPLGEASSRCPPTTSFHNNCYRDTIIVTCTNSATSIFAGFVIFSVIGFMAHELKVPIEKVADHGPGIAFVVYPGGSDQTASVSILAIIFFLMLLTLGLDTMVTIQPFLCKLRL</sequence>
<feature type="binding site" evidence="6">
    <location>
        <position position="232"/>
    </location>
    <ligand>
        <name>Na(+)</name>
        <dbReference type="ChEBI" id="CHEBI:29101"/>
        <label>1</label>
    </ligand>
</feature>
<evidence type="ECO:0000256" key="5">
    <source>
        <dbReference type="ARBA" id="ARBA00023136"/>
    </source>
</evidence>
<dbReference type="GO" id="GO:0005283">
    <property type="term" value="F:amino acid:sodium symporter activity"/>
    <property type="evidence" value="ECO:0007669"/>
    <property type="project" value="TreeGrafter"/>
</dbReference>
<feature type="transmembrane region" description="Helical" evidence="7">
    <location>
        <begin position="215"/>
        <end position="237"/>
    </location>
</feature>
<reference evidence="8" key="1">
    <citation type="journal article" date="2023" name="Front. Mar. Sci.">
        <title>A new Merluccius polli reference genome to investigate the effects of global change in West African waters.</title>
        <authorList>
            <person name="Mateo J.L."/>
            <person name="Blanco-Fernandez C."/>
            <person name="Garcia-Vazquez E."/>
            <person name="Machado-Schiaffino G."/>
        </authorList>
    </citation>
    <scope>NUCLEOTIDE SEQUENCE</scope>
    <source>
        <strain evidence="8">C29</strain>
        <tissue evidence="8">Fin</tissue>
    </source>
</reference>
<keyword evidence="4 7" id="KW-1133">Transmembrane helix</keyword>
<dbReference type="InterPro" id="IPR000175">
    <property type="entry name" value="Na/ntran_symport"/>
</dbReference>
<dbReference type="Proteomes" id="UP001174136">
    <property type="component" value="Unassembled WGS sequence"/>
</dbReference>
<proteinExistence type="predicted"/>
<evidence type="ECO:0000256" key="7">
    <source>
        <dbReference type="SAM" id="Phobius"/>
    </source>
</evidence>
<dbReference type="GO" id="GO:0089718">
    <property type="term" value="P:amino acid import across plasma membrane"/>
    <property type="evidence" value="ECO:0007669"/>
    <property type="project" value="TreeGrafter"/>
</dbReference>
<organism evidence="8 9">
    <name type="scientific">Merluccius polli</name>
    <name type="common">Benguela hake</name>
    <name type="synonym">Merluccius cadenati</name>
    <dbReference type="NCBI Taxonomy" id="89951"/>
    <lineage>
        <taxon>Eukaryota</taxon>
        <taxon>Metazoa</taxon>
        <taxon>Chordata</taxon>
        <taxon>Craniata</taxon>
        <taxon>Vertebrata</taxon>
        <taxon>Euteleostomi</taxon>
        <taxon>Actinopterygii</taxon>
        <taxon>Neopterygii</taxon>
        <taxon>Teleostei</taxon>
        <taxon>Neoteleostei</taxon>
        <taxon>Acanthomorphata</taxon>
        <taxon>Zeiogadaria</taxon>
        <taxon>Gadariae</taxon>
        <taxon>Gadiformes</taxon>
        <taxon>Gadoidei</taxon>
        <taxon>Merlucciidae</taxon>
        <taxon>Merluccius</taxon>
    </lineage>
</organism>
<dbReference type="GO" id="GO:0005886">
    <property type="term" value="C:plasma membrane"/>
    <property type="evidence" value="ECO:0007669"/>
    <property type="project" value="TreeGrafter"/>
</dbReference>
<comment type="caution">
    <text evidence="8">The sequence shown here is derived from an EMBL/GenBank/DDBJ whole genome shotgun (WGS) entry which is preliminary data.</text>
</comment>
<keyword evidence="6" id="KW-0915">Sodium</keyword>
<dbReference type="Pfam" id="PF00209">
    <property type="entry name" value="SNF"/>
    <property type="match status" value="1"/>
</dbReference>
<feature type="binding site" evidence="6">
    <location>
        <position position="229"/>
    </location>
    <ligand>
        <name>Na(+)</name>
        <dbReference type="ChEBI" id="CHEBI:29101"/>
        <label>1</label>
    </ligand>
</feature>
<keyword evidence="3 7" id="KW-0812">Transmembrane</keyword>
<dbReference type="InterPro" id="IPR037272">
    <property type="entry name" value="SNS_sf"/>
</dbReference>
<feature type="binding site" evidence="6">
    <location>
        <position position="164"/>
    </location>
    <ligand>
        <name>Na(+)</name>
        <dbReference type="ChEBI" id="CHEBI:29101"/>
        <label>1</label>
    </ligand>
</feature>
<accession>A0AA47P117</accession>
<evidence type="ECO:0000256" key="3">
    <source>
        <dbReference type="ARBA" id="ARBA00022692"/>
    </source>
</evidence>
<keyword evidence="6" id="KW-0479">Metal-binding</keyword>